<protein>
    <submittedName>
        <fullName evidence="2">17297_t:CDS:1</fullName>
    </submittedName>
</protein>
<evidence type="ECO:0000313" key="3">
    <source>
        <dbReference type="Proteomes" id="UP001153678"/>
    </source>
</evidence>
<accession>A0A9W4T9Y5</accession>
<comment type="caution">
    <text evidence="2">The sequence shown here is derived from an EMBL/GenBank/DDBJ whole genome shotgun (WGS) entry which is preliminary data.</text>
</comment>
<sequence length="42" mass="4908">QNIEDLLLIQFIKSSQIFEDSDNKSNDSEAEEAEEDKFIFLD</sequence>
<dbReference type="Proteomes" id="UP001153678">
    <property type="component" value="Unassembled WGS sequence"/>
</dbReference>
<evidence type="ECO:0000313" key="2">
    <source>
        <dbReference type="EMBL" id="CAI2199108.1"/>
    </source>
</evidence>
<proteinExistence type="predicted"/>
<reference evidence="2" key="1">
    <citation type="submission" date="2022-08" db="EMBL/GenBank/DDBJ databases">
        <authorList>
            <person name="Kallberg Y."/>
            <person name="Tangrot J."/>
            <person name="Rosling A."/>
        </authorList>
    </citation>
    <scope>NUCLEOTIDE SEQUENCE</scope>
    <source>
        <strain evidence="2">Wild A</strain>
    </source>
</reference>
<gene>
    <name evidence="2" type="ORF">FWILDA_LOCUS18908</name>
</gene>
<dbReference type="AlphaFoldDB" id="A0A9W4T9Y5"/>
<feature type="non-terminal residue" evidence="2">
    <location>
        <position position="1"/>
    </location>
</feature>
<feature type="region of interest" description="Disordered" evidence="1">
    <location>
        <begin position="19"/>
        <end position="42"/>
    </location>
</feature>
<dbReference type="EMBL" id="CAMKVN010020297">
    <property type="protein sequence ID" value="CAI2199108.1"/>
    <property type="molecule type" value="Genomic_DNA"/>
</dbReference>
<keyword evidence="3" id="KW-1185">Reference proteome</keyword>
<evidence type="ECO:0000256" key="1">
    <source>
        <dbReference type="SAM" id="MobiDB-lite"/>
    </source>
</evidence>
<organism evidence="2 3">
    <name type="scientific">Funneliformis geosporum</name>
    <dbReference type="NCBI Taxonomy" id="1117311"/>
    <lineage>
        <taxon>Eukaryota</taxon>
        <taxon>Fungi</taxon>
        <taxon>Fungi incertae sedis</taxon>
        <taxon>Mucoromycota</taxon>
        <taxon>Glomeromycotina</taxon>
        <taxon>Glomeromycetes</taxon>
        <taxon>Glomerales</taxon>
        <taxon>Glomeraceae</taxon>
        <taxon>Funneliformis</taxon>
    </lineage>
</organism>
<name>A0A9W4T9Y5_9GLOM</name>